<dbReference type="InterPro" id="IPR026757">
    <property type="entry name" value="ENTR1"/>
</dbReference>
<dbReference type="GO" id="GO:0032465">
    <property type="term" value="P:regulation of cytokinesis"/>
    <property type="evidence" value="ECO:0007669"/>
    <property type="project" value="TreeGrafter"/>
</dbReference>
<dbReference type="Proteomes" id="UP000316079">
    <property type="component" value="Unassembled WGS sequence"/>
</dbReference>
<sequence>MFDVFYLKEFCGPSFIEQDYTSSIDFSTSRPFFNDPTELCQPPESKADENWSESQHPLALEGSHVFDFCGTLQLSNYSEQSSLCNDERDAAEWHLGRSEILQKKHVTRKSTGSYEGEEETSMTDVFFQQKKKNGETGMENLQQLREENSLLRKQVKELTRRSETDSRRIKHLTEELHTKSLQEEREAQDLEAMVQSVEQNLQLMTKRAVKAESSIAKLKQEMQQLHSQMEGVKNENERLRCGETTALTTMRHNAQVASEYLNKAAQDAENSIKQLLTGRETLYLVSQLLASIDKITQIHD</sequence>
<evidence type="ECO:0000256" key="2">
    <source>
        <dbReference type="ARBA" id="ARBA00016007"/>
    </source>
</evidence>
<dbReference type="GO" id="GO:0036064">
    <property type="term" value="C:ciliary basal body"/>
    <property type="evidence" value="ECO:0007669"/>
    <property type="project" value="TreeGrafter"/>
</dbReference>
<evidence type="ECO:0000313" key="5">
    <source>
        <dbReference type="EMBL" id="TRY95907.1"/>
    </source>
</evidence>
<dbReference type="PANTHER" id="PTHR31259">
    <property type="entry name" value="ENDOSOME-ASSOCIATED TRAFFICKING REGULATOR 1"/>
    <property type="match status" value="1"/>
</dbReference>
<dbReference type="EMBL" id="SRMA01025337">
    <property type="protein sequence ID" value="TRY95907.1"/>
    <property type="molecule type" value="Genomic_DNA"/>
</dbReference>
<dbReference type="PANTHER" id="PTHR31259:SF3">
    <property type="entry name" value="ENDOSOME-ASSOCIATED-TRAFFICKING REGULATOR 1"/>
    <property type="match status" value="1"/>
</dbReference>
<dbReference type="STRING" id="623744.A0A553R149"/>
<proteinExistence type="inferred from homology"/>
<comment type="caution">
    <text evidence="5">The sequence shown here is derived from an EMBL/GenBank/DDBJ whole genome shotgun (WGS) entry which is preliminary data.</text>
</comment>
<keyword evidence="3 4" id="KW-0175">Coiled coil</keyword>
<dbReference type="GO" id="GO:0030496">
    <property type="term" value="C:midbody"/>
    <property type="evidence" value="ECO:0007669"/>
    <property type="project" value="TreeGrafter"/>
</dbReference>
<name>A0A553R149_9TELE</name>
<organism evidence="5 6">
    <name type="scientific">Danionella cerebrum</name>
    <dbReference type="NCBI Taxonomy" id="2873325"/>
    <lineage>
        <taxon>Eukaryota</taxon>
        <taxon>Metazoa</taxon>
        <taxon>Chordata</taxon>
        <taxon>Craniata</taxon>
        <taxon>Vertebrata</taxon>
        <taxon>Euteleostomi</taxon>
        <taxon>Actinopterygii</taxon>
        <taxon>Neopterygii</taxon>
        <taxon>Teleostei</taxon>
        <taxon>Ostariophysi</taxon>
        <taxon>Cypriniformes</taxon>
        <taxon>Danionidae</taxon>
        <taxon>Danioninae</taxon>
        <taxon>Danionella</taxon>
    </lineage>
</organism>
<reference evidence="5 6" key="1">
    <citation type="journal article" date="2019" name="Sci. Data">
        <title>Hybrid genome assembly and annotation of Danionella translucida.</title>
        <authorList>
            <person name="Kadobianskyi M."/>
            <person name="Schulze L."/>
            <person name="Schuelke M."/>
            <person name="Judkewitz B."/>
        </authorList>
    </citation>
    <scope>NUCLEOTIDE SEQUENCE [LARGE SCALE GENOMIC DNA]</scope>
    <source>
        <strain evidence="5 6">Bolton</strain>
    </source>
</reference>
<evidence type="ECO:0000256" key="1">
    <source>
        <dbReference type="ARBA" id="ARBA00007791"/>
    </source>
</evidence>
<dbReference type="GO" id="GO:0005769">
    <property type="term" value="C:early endosome"/>
    <property type="evidence" value="ECO:0007669"/>
    <property type="project" value="TreeGrafter"/>
</dbReference>
<comment type="similarity">
    <text evidence="1">Belongs to the ENTR1 family.</text>
</comment>
<keyword evidence="6" id="KW-1185">Reference proteome</keyword>
<dbReference type="OrthoDB" id="6499155at2759"/>
<dbReference type="GO" id="GO:0045724">
    <property type="term" value="P:positive regulation of cilium assembly"/>
    <property type="evidence" value="ECO:0007669"/>
    <property type="project" value="TreeGrafter"/>
</dbReference>
<accession>A0A553R149</accession>
<evidence type="ECO:0000256" key="4">
    <source>
        <dbReference type="SAM" id="Coils"/>
    </source>
</evidence>
<dbReference type="GO" id="GO:1903566">
    <property type="term" value="P:positive regulation of protein localization to cilium"/>
    <property type="evidence" value="ECO:0007669"/>
    <property type="project" value="TreeGrafter"/>
</dbReference>
<dbReference type="GO" id="GO:0055037">
    <property type="term" value="C:recycling endosome"/>
    <property type="evidence" value="ECO:0007669"/>
    <property type="project" value="TreeGrafter"/>
</dbReference>
<dbReference type="AlphaFoldDB" id="A0A553R149"/>
<feature type="coiled-coil region" evidence="4">
    <location>
        <begin position="141"/>
        <end position="242"/>
    </location>
</feature>
<evidence type="ECO:0000313" key="6">
    <source>
        <dbReference type="Proteomes" id="UP000316079"/>
    </source>
</evidence>
<dbReference type="GO" id="GO:0005813">
    <property type="term" value="C:centrosome"/>
    <property type="evidence" value="ECO:0007669"/>
    <property type="project" value="TreeGrafter"/>
</dbReference>
<protein>
    <recommendedName>
        <fullName evidence="2">Endosome-associated-trafficking regulator 1</fullName>
    </recommendedName>
</protein>
<evidence type="ECO:0000256" key="3">
    <source>
        <dbReference type="ARBA" id="ARBA00023054"/>
    </source>
</evidence>
<gene>
    <name evidence="5" type="ORF">DNTS_021427</name>
</gene>